<dbReference type="RefSeq" id="WP_191026056.1">
    <property type="nucleotide sequence ID" value="NZ_JABBXD010000008.1"/>
</dbReference>
<evidence type="ECO:0000313" key="2">
    <source>
        <dbReference type="Proteomes" id="UP000624419"/>
    </source>
</evidence>
<sequence>MKISIDVDISPQEARELFGWPDLSQLHETTLSALNEQLANGNQEALMAMLKPYLASSQNAFSMYQKFFENMATQGQKK</sequence>
<protein>
    <submittedName>
        <fullName evidence="1">Uncharacterized protein</fullName>
    </submittedName>
</protein>
<gene>
    <name evidence="1" type="ORF">HHX48_14045</name>
</gene>
<evidence type="ECO:0000313" key="1">
    <source>
        <dbReference type="EMBL" id="MBD3586863.1"/>
    </source>
</evidence>
<accession>A0ABR8LKY0</accession>
<dbReference type="InterPro" id="IPR045502">
    <property type="entry name" value="DUF6489"/>
</dbReference>
<proteinExistence type="predicted"/>
<dbReference type="Proteomes" id="UP000624419">
    <property type="component" value="Unassembled WGS sequence"/>
</dbReference>
<dbReference type="Pfam" id="PF20099">
    <property type="entry name" value="DUF6489"/>
    <property type="match status" value="1"/>
</dbReference>
<reference evidence="1 2" key="1">
    <citation type="submission" date="2020-04" db="EMBL/GenBank/DDBJ databases">
        <title>Salinimonas sp. HHU 13199.</title>
        <authorList>
            <person name="Cui X."/>
            <person name="Zhang D."/>
        </authorList>
    </citation>
    <scope>NUCLEOTIDE SEQUENCE [LARGE SCALE GENOMIC DNA]</scope>
    <source>
        <strain evidence="1 2">HHU 13199</strain>
    </source>
</reference>
<keyword evidence="2" id="KW-1185">Reference proteome</keyword>
<dbReference type="EMBL" id="JABBXD010000008">
    <property type="protein sequence ID" value="MBD3586863.1"/>
    <property type="molecule type" value="Genomic_DNA"/>
</dbReference>
<organism evidence="1 2">
    <name type="scientific">Salinimonas profundi</name>
    <dbReference type="NCBI Taxonomy" id="2729140"/>
    <lineage>
        <taxon>Bacteria</taxon>
        <taxon>Pseudomonadati</taxon>
        <taxon>Pseudomonadota</taxon>
        <taxon>Gammaproteobacteria</taxon>
        <taxon>Alteromonadales</taxon>
        <taxon>Alteromonadaceae</taxon>
        <taxon>Alteromonas/Salinimonas group</taxon>
        <taxon>Salinimonas</taxon>
    </lineage>
</organism>
<name>A0ABR8LKY0_9ALTE</name>
<comment type="caution">
    <text evidence="1">The sequence shown here is derived from an EMBL/GenBank/DDBJ whole genome shotgun (WGS) entry which is preliminary data.</text>
</comment>